<dbReference type="InterPro" id="IPR000014">
    <property type="entry name" value="PAS"/>
</dbReference>
<dbReference type="Gene3D" id="3.30.450.20">
    <property type="entry name" value="PAS domain"/>
    <property type="match status" value="1"/>
</dbReference>
<evidence type="ECO:0000259" key="5">
    <source>
        <dbReference type="PROSITE" id="PS50112"/>
    </source>
</evidence>
<dbReference type="InterPro" id="IPR000160">
    <property type="entry name" value="GGDEF_dom"/>
</dbReference>
<dbReference type="InterPro" id="IPR035965">
    <property type="entry name" value="PAS-like_dom_sf"/>
</dbReference>
<dbReference type="SUPFAM" id="SSF55781">
    <property type="entry name" value="GAF domain-like"/>
    <property type="match status" value="1"/>
</dbReference>
<dbReference type="Pfam" id="PF08447">
    <property type="entry name" value="PAS_3"/>
    <property type="match status" value="1"/>
</dbReference>
<reference evidence="9" key="1">
    <citation type="journal article" date="2019" name="Int. J. Syst. Evol. Microbiol.">
        <title>The Global Catalogue of Microorganisms (GCM) 10K type strain sequencing project: providing services to taxonomists for standard genome sequencing and annotation.</title>
        <authorList>
            <consortium name="The Broad Institute Genomics Platform"/>
            <consortium name="The Broad Institute Genome Sequencing Center for Infectious Disease"/>
            <person name="Wu L."/>
            <person name="Ma J."/>
        </authorList>
    </citation>
    <scope>NUCLEOTIDE SEQUENCE [LARGE SCALE GENOMIC DNA]</scope>
    <source>
        <strain evidence="9">SHR3</strain>
    </source>
</reference>
<keyword evidence="8" id="KW-0808">Transferase</keyword>
<evidence type="ECO:0000259" key="7">
    <source>
        <dbReference type="PROSITE" id="PS50887"/>
    </source>
</evidence>
<dbReference type="InterPro" id="IPR050469">
    <property type="entry name" value="Diguanylate_Cyclase"/>
</dbReference>
<feature type="domain" description="PAS" evidence="5">
    <location>
        <begin position="45"/>
        <end position="91"/>
    </location>
</feature>
<keyword evidence="3" id="KW-0175">Coiled coil</keyword>
<evidence type="ECO:0000256" key="1">
    <source>
        <dbReference type="ARBA" id="ARBA00012528"/>
    </source>
</evidence>
<evidence type="ECO:0000313" key="8">
    <source>
        <dbReference type="EMBL" id="MFC5770899.1"/>
    </source>
</evidence>
<dbReference type="Pfam" id="PF00990">
    <property type="entry name" value="GGDEF"/>
    <property type="match status" value="1"/>
</dbReference>
<dbReference type="PROSITE" id="PS50887">
    <property type="entry name" value="GGDEF"/>
    <property type="match status" value="1"/>
</dbReference>
<dbReference type="InterPro" id="IPR003018">
    <property type="entry name" value="GAF"/>
</dbReference>
<feature type="domain" description="GGDEF" evidence="7">
    <location>
        <begin position="383"/>
        <end position="510"/>
    </location>
</feature>
<keyword evidence="8" id="KW-0548">Nucleotidyltransferase</keyword>
<keyword evidence="9" id="KW-1185">Reference proteome</keyword>
<dbReference type="RefSeq" id="WP_198363225.1">
    <property type="nucleotide sequence ID" value="NZ_JBHSOG010000061.1"/>
</dbReference>
<dbReference type="PANTHER" id="PTHR45138">
    <property type="entry name" value="REGULATORY COMPONENTS OF SENSORY TRANSDUCTION SYSTEM"/>
    <property type="match status" value="1"/>
</dbReference>
<evidence type="ECO:0000313" key="9">
    <source>
        <dbReference type="Proteomes" id="UP001595974"/>
    </source>
</evidence>
<dbReference type="InterPro" id="IPR013655">
    <property type="entry name" value="PAS_fold_3"/>
</dbReference>
<dbReference type="PANTHER" id="PTHR45138:SF9">
    <property type="entry name" value="DIGUANYLATE CYCLASE DGCM-RELATED"/>
    <property type="match status" value="1"/>
</dbReference>
<dbReference type="SUPFAM" id="SSF55073">
    <property type="entry name" value="Nucleotide cyclase"/>
    <property type="match status" value="1"/>
</dbReference>
<comment type="catalytic activity">
    <reaction evidence="2">
        <text>2 GTP = 3',3'-c-di-GMP + 2 diphosphate</text>
        <dbReference type="Rhea" id="RHEA:24898"/>
        <dbReference type="ChEBI" id="CHEBI:33019"/>
        <dbReference type="ChEBI" id="CHEBI:37565"/>
        <dbReference type="ChEBI" id="CHEBI:58805"/>
        <dbReference type="EC" id="2.7.7.65"/>
    </reaction>
</comment>
<feature type="domain" description="PAC" evidence="6">
    <location>
        <begin position="95"/>
        <end position="147"/>
    </location>
</feature>
<proteinExistence type="predicted"/>
<dbReference type="CDD" id="cd00130">
    <property type="entry name" value="PAS"/>
    <property type="match status" value="1"/>
</dbReference>
<evidence type="ECO:0000256" key="2">
    <source>
        <dbReference type="ARBA" id="ARBA00034247"/>
    </source>
</evidence>
<dbReference type="CDD" id="cd01949">
    <property type="entry name" value="GGDEF"/>
    <property type="match status" value="1"/>
</dbReference>
<dbReference type="EMBL" id="JBHSOG010000061">
    <property type="protein sequence ID" value="MFC5770899.1"/>
    <property type="molecule type" value="Genomic_DNA"/>
</dbReference>
<evidence type="ECO:0000256" key="4">
    <source>
        <dbReference type="SAM" id="MobiDB-lite"/>
    </source>
</evidence>
<accession>A0ABW1AUS5</accession>
<protein>
    <recommendedName>
        <fullName evidence="1">diguanylate cyclase</fullName>
        <ecNumber evidence="1">2.7.7.65</ecNumber>
    </recommendedName>
</protein>
<dbReference type="SMART" id="SM00065">
    <property type="entry name" value="GAF"/>
    <property type="match status" value="1"/>
</dbReference>
<dbReference type="InterPro" id="IPR029016">
    <property type="entry name" value="GAF-like_dom_sf"/>
</dbReference>
<dbReference type="PROSITE" id="PS50113">
    <property type="entry name" value="PAC"/>
    <property type="match status" value="1"/>
</dbReference>
<sequence>MTLPIGGDDAENPRLALLQGHAGAAVWDMPVPAAGRVDPAGPASWSPGFARVLGYPPGQRLAGRVDNLARLLHPDDRSATLEALGEYMRSGEGGFAAECRLRCHDGYYRWFRLTADAQHDADGRVSWIGGALTDIHELVASRRALARADGLRSLNRFHDHAARLANAVARMRLDGLDEGVLNCLRILGSYLEADRAYLFRVDTAQKAWVVTHEWCAEGIVPRPCKPRDMPFGLFPGLCDSLRQGQGMAIGGAGDLARLSPAAQAYLEAQSVHAMLIHPVCADGELLGFVGFDDTRRERQFSDTDRALLALAAENLSALMMRHRHYQREQEARRALERVNHQLVEALAEVERLARHDALTGLFNRGWLDQALKAEARRFRRAPYPLSVILIDIDHFKQINDTRGHDAGDRVLIAIAAALRREVRGGDSAGRWGGEEFLVIAPDTPRDAALQLAERLRAAIAGLRLACPATASFGVAELQAGESISRLLIRADRALYRAKQEGRDRVCGAPPDAGTDGIRARQGRVSDAN</sequence>
<dbReference type="SUPFAM" id="SSF55785">
    <property type="entry name" value="PYP-like sensor domain (PAS domain)"/>
    <property type="match status" value="1"/>
</dbReference>
<evidence type="ECO:0000259" key="6">
    <source>
        <dbReference type="PROSITE" id="PS50113"/>
    </source>
</evidence>
<organism evidence="8 9">
    <name type="scientific">Thauera sinica</name>
    <dbReference type="NCBI Taxonomy" id="2665146"/>
    <lineage>
        <taxon>Bacteria</taxon>
        <taxon>Pseudomonadati</taxon>
        <taxon>Pseudomonadota</taxon>
        <taxon>Betaproteobacteria</taxon>
        <taxon>Rhodocyclales</taxon>
        <taxon>Zoogloeaceae</taxon>
        <taxon>Thauera</taxon>
    </lineage>
</organism>
<dbReference type="GO" id="GO:0052621">
    <property type="term" value="F:diguanylate cyclase activity"/>
    <property type="evidence" value="ECO:0007669"/>
    <property type="project" value="UniProtKB-EC"/>
</dbReference>
<evidence type="ECO:0000256" key="3">
    <source>
        <dbReference type="SAM" id="Coils"/>
    </source>
</evidence>
<dbReference type="NCBIfam" id="TIGR00254">
    <property type="entry name" value="GGDEF"/>
    <property type="match status" value="1"/>
</dbReference>
<dbReference type="Pfam" id="PF01590">
    <property type="entry name" value="GAF"/>
    <property type="match status" value="1"/>
</dbReference>
<name>A0ABW1AUS5_9RHOO</name>
<dbReference type="PROSITE" id="PS50112">
    <property type="entry name" value="PAS"/>
    <property type="match status" value="1"/>
</dbReference>
<feature type="region of interest" description="Disordered" evidence="4">
    <location>
        <begin position="500"/>
        <end position="528"/>
    </location>
</feature>
<dbReference type="Gene3D" id="3.30.450.40">
    <property type="match status" value="1"/>
</dbReference>
<dbReference type="EC" id="2.7.7.65" evidence="1"/>
<dbReference type="SMART" id="SM00267">
    <property type="entry name" value="GGDEF"/>
    <property type="match status" value="1"/>
</dbReference>
<dbReference type="InterPro" id="IPR029787">
    <property type="entry name" value="Nucleotide_cyclase"/>
</dbReference>
<gene>
    <name evidence="8" type="ORF">ACFPTN_16085</name>
</gene>
<comment type="caution">
    <text evidence="8">The sequence shown here is derived from an EMBL/GenBank/DDBJ whole genome shotgun (WGS) entry which is preliminary data.</text>
</comment>
<dbReference type="NCBIfam" id="TIGR00229">
    <property type="entry name" value="sensory_box"/>
    <property type="match status" value="1"/>
</dbReference>
<dbReference type="Proteomes" id="UP001595974">
    <property type="component" value="Unassembled WGS sequence"/>
</dbReference>
<dbReference type="InterPro" id="IPR043128">
    <property type="entry name" value="Rev_trsase/Diguanyl_cyclase"/>
</dbReference>
<dbReference type="InterPro" id="IPR000700">
    <property type="entry name" value="PAS-assoc_C"/>
</dbReference>
<dbReference type="Gene3D" id="3.30.70.270">
    <property type="match status" value="1"/>
</dbReference>
<feature type="coiled-coil region" evidence="3">
    <location>
        <begin position="325"/>
        <end position="355"/>
    </location>
</feature>